<dbReference type="Proteomes" id="UP000198588">
    <property type="component" value="Unassembled WGS sequence"/>
</dbReference>
<feature type="signal peptide" evidence="2">
    <location>
        <begin position="1"/>
        <end position="35"/>
    </location>
</feature>
<dbReference type="InterPro" id="IPR018905">
    <property type="entry name" value="A-galactase_NEW3"/>
</dbReference>
<dbReference type="OrthoDB" id="8631677at2"/>
<keyword evidence="1" id="KW-0472">Membrane</keyword>
<reference evidence="4 5" key="1">
    <citation type="submission" date="2016-10" db="EMBL/GenBank/DDBJ databases">
        <authorList>
            <person name="de Groot N.N."/>
        </authorList>
    </citation>
    <scope>NUCLEOTIDE SEQUENCE [LARGE SCALE GENOMIC DNA]</scope>
    <source>
        <strain evidence="4 5">CGMCC 1.12097</strain>
    </source>
</reference>
<dbReference type="InterPro" id="IPR013783">
    <property type="entry name" value="Ig-like_fold"/>
</dbReference>
<organism evidence="4 5">
    <name type="scientific">Mesorhizobium qingshengii</name>
    <dbReference type="NCBI Taxonomy" id="1165689"/>
    <lineage>
        <taxon>Bacteria</taxon>
        <taxon>Pseudomonadati</taxon>
        <taxon>Pseudomonadota</taxon>
        <taxon>Alphaproteobacteria</taxon>
        <taxon>Hyphomicrobiales</taxon>
        <taxon>Phyllobacteriaceae</taxon>
        <taxon>Mesorhizobium</taxon>
    </lineage>
</organism>
<keyword evidence="1" id="KW-0812">Transmembrane</keyword>
<feature type="transmembrane region" description="Helical" evidence="1">
    <location>
        <begin position="380"/>
        <end position="400"/>
    </location>
</feature>
<name>A0A1G5ZP13_9HYPH</name>
<evidence type="ECO:0000256" key="2">
    <source>
        <dbReference type="SAM" id="SignalP"/>
    </source>
</evidence>
<sequence length="406" mass="41546">MIPAGIRAPFSNPTTSLATALVVTGLVATAPEAHAQTAAAVATAQAPTGLWLTTPFPEFSARAGKDVSVPLSLANRGLPPQRVELGVEGLPDGWKWEIDGGGKPVTAAIAGSDNTVGLTLKLTPKAGDVGKALNFAVSGKAGTEALNLPMEMTLAKTEPAKLTLEPKLPALRGTAKSAFDFQVDIKNEGQEDSTVNLLSKAPSGFQVTFKQGYGSQELTSLPLKAGESKTLSVSVQPPENAEAGQYPVGVAASGENVSADTKLLLDITGRPSVALSGPEGRLSGDATAGQERTFTFTLSNSGAAPARDLKLSASPPSGWKVTFNPEKVDEIAPGGTSSVGVSMTPSTQAIAGDYMVSVRANGDGASDSANFRVTVRTSTLWGVTGLGVIGASALMLAFAVTRYGRR</sequence>
<keyword evidence="1" id="KW-1133">Transmembrane helix</keyword>
<dbReference type="Pfam" id="PF10633">
    <property type="entry name" value="NPCBM_assoc"/>
    <property type="match status" value="2"/>
</dbReference>
<evidence type="ECO:0000313" key="4">
    <source>
        <dbReference type="EMBL" id="SDA96524.1"/>
    </source>
</evidence>
<dbReference type="EMBL" id="FMXM01000024">
    <property type="protein sequence ID" value="SDA96524.1"/>
    <property type="molecule type" value="Genomic_DNA"/>
</dbReference>
<feature type="domain" description="Alpha-galactosidase NEW3" evidence="3">
    <location>
        <begin position="286"/>
        <end position="360"/>
    </location>
</feature>
<dbReference type="Gene3D" id="2.60.40.10">
    <property type="entry name" value="Immunoglobulins"/>
    <property type="match status" value="2"/>
</dbReference>
<gene>
    <name evidence="4" type="ORF">SAMN02927914_05660</name>
</gene>
<feature type="domain" description="Alpha-galactosidase NEW3" evidence="3">
    <location>
        <begin position="182"/>
        <end position="253"/>
    </location>
</feature>
<evidence type="ECO:0000259" key="3">
    <source>
        <dbReference type="Pfam" id="PF10633"/>
    </source>
</evidence>
<keyword evidence="2" id="KW-0732">Signal</keyword>
<dbReference type="PANTHER" id="PTHR39198:SF1">
    <property type="entry name" value="ALPHA-GALACTOSIDASE NEW3 DOMAIN-CONTAINING PROTEIN"/>
    <property type="match status" value="1"/>
</dbReference>
<dbReference type="STRING" id="1165689.SAMN02927914_05660"/>
<dbReference type="AlphaFoldDB" id="A0A1G5ZP13"/>
<protein>
    <submittedName>
        <fullName evidence="4">Conserved repeat domain-containing protein</fullName>
    </submittedName>
</protein>
<dbReference type="RefSeq" id="WP_091585097.1">
    <property type="nucleotide sequence ID" value="NZ_FMXM01000024.1"/>
</dbReference>
<dbReference type="PANTHER" id="PTHR39198">
    <property type="entry name" value="HYPOTHETICAL MEMBRANE PROTEIN, CONSERVED"/>
    <property type="match status" value="1"/>
</dbReference>
<feature type="chain" id="PRO_5011585476" evidence="2">
    <location>
        <begin position="36"/>
        <end position="406"/>
    </location>
</feature>
<evidence type="ECO:0000256" key="1">
    <source>
        <dbReference type="SAM" id="Phobius"/>
    </source>
</evidence>
<proteinExistence type="predicted"/>
<accession>A0A1G5ZP13</accession>
<evidence type="ECO:0000313" key="5">
    <source>
        <dbReference type="Proteomes" id="UP000198588"/>
    </source>
</evidence>